<proteinExistence type="predicted"/>
<reference evidence="1" key="1">
    <citation type="journal article" date="2022" name="Int. J. Mol. Sci.">
        <title>Draft Genome of Tanacetum Coccineum: Genomic Comparison of Closely Related Tanacetum-Family Plants.</title>
        <authorList>
            <person name="Yamashiro T."/>
            <person name="Shiraishi A."/>
            <person name="Nakayama K."/>
            <person name="Satake H."/>
        </authorList>
    </citation>
    <scope>NUCLEOTIDE SEQUENCE</scope>
</reference>
<sequence length="109" mass="11694">MLPNTSLFLELFCHKLKKLITHFIQMISLKLLVQHLCNCCWCKGISLLNPSIKGVACLETSLSVSTDSLGSLKVMLLALGIVEGAVVVVLCTGSCTTVLDFALLNSVNA</sequence>
<comment type="caution">
    <text evidence="1">The sequence shown here is derived from an EMBL/GenBank/DDBJ whole genome shotgun (WGS) entry which is preliminary data.</text>
</comment>
<dbReference type="Proteomes" id="UP001151760">
    <property type="component" value="Unassembled WGS sequence"/>
</dbReference>
<protein>
    <submittedName>
        <fullName evidence="1">Uncharacterized protein</fullName>
    </submittedName>
</protein>
<organism evidence="1 2">
    <name type="scientific">Tanacetum coccineum</name>
    <dbReference type="NCBI Taxonomy" id="301880"/>
    <lineage>
        <taxon>Eukaryota</taxon>
        <taxon>Viridiplantae</taxon>
        <taxon>Streptophyta</taxon>
        <taxon>Embryophyta</taxon>
        <taxon>Tracheophyta</taxon>
        <taxon>Spermatophyta</taxon>
        <taxon>Magnoliopsida</taxon>
        <taxon>eudicotyledons</taxon>
        <taxon>Gunneridae</taxon>
        <taxon>Pentapetalae</taxon>
        <taxon>asterids</taxon>
        <taxon>campanulids</taxon>
        <taxon>Asterales</taxon>
        <taxon>Asteraceae</taxon>
        <taxon>Asteroideae</taxon>
        <taxon>Anthemideae</taxon>
        <taxon>Anthemidinae</taxon>
        <taxon>Tanacetum</taxon>
    </lineage>
</organism>
<evidence type="ECO:0000313" key="1">
    <source>
        <dbReference type="EMBL" id="GJS81426.1"/>
    </source>
</evidence>
<dbReference type="EMBL" id="BQNB010010747">
    <property type="protein sequence ID" value="GJS81426.1"/>
    <property type="molecule type" value="Genomic_DNA"/>
</dbReference>
<evidence type="ECO:0000313" key="2">
    <source>
        <dbReference type="Proteomes" id="UP001151760"/>
    </source>
</evidence>
<accession>A0ABQ4YV67</accession>
<keyword evidence="2" id="KW-1185">Reference proteome</keyword>
<reference evidence="1" key="2">
    <citation type="submission" date="2022-01" db="EMBL/GenBank/DDBJ databases">
        <authorList>
            <person name="Yamashiro T."/>
            <person name="Shiraishi A."/>
            <person name="Satake H."/>
            <person name="Nakayama K."/>
        </authorList>
    </citation>
    <scope>NUCLEOTIDE SEQUENCE</scope>
</reference>
<gene>
    <name evidence="1" type="ORF">Tco_0747967</name>
</gene>
<name>A0ABQ4YV67_9ASTR</name>